<dbReference type="RefSeq" id="WP_130160565.1">
    <property type="nucleotide sequence ID" value="NZ_SGIS01000108.1"/>
</dbReference>
<comment type="caution">
    <text evidence="1">The sequence shown here is derived from an EMBL/GenBank/DDBJ whole genome shotgun (WGS) entry which is preliminary data.</text>
</comment>
<keyword evidence="2" id="KW-1185">Reference proteome</keyword>
<proteinExistence type="predicted"/>
<evidence type="ECO:0000313" key="2">
    <source>
        <dbReference type="Proteomes" id="UP000292085"/>
    </source>
</evidence>
<protein>
    <submittedName>
        <fullName evidence="1">Uncharacterized protein</fullName>
    </submittedName>
</protein>
<dbReference type="AlphaFoldDB" id="A0A4V2DBS6"/>
<gene>
    <name evidence="1" type="ORF">EWE75_24085</name>
</gene>
<evidence type="ECO:0000313" key="1">
    <source>
        <dbReference type="EMBL" id="RZF59018.1"/>
    </source>
</evidence>
<accession>A0A4V2DBS6</accession>
<organism evidence="1 2">
    <name type="scientific">Sphingomonas populi</name>
    <dbReference type="NCBI Taxonomy" id="2484750"/>
    <lineage>
        <taxon>Bacteria</taxon>
        <taxon>Pseudomonadati</taxon>
        <taxon>Pseudomonadota</taxon>
        <taxon>Alphaproteobacteria</taxon>
        <taxon>Sphingomonadales</taxon>
        <taxon>Sphingomonadaceae</taxon>
        <taxon>Sphingomonas</taxon>
    </lineage>
</organism>
<reference evidence="1 2" key="1">
    <citation type="submission" date="2019-02" db="EMBL/GenBank/DDBJ databases">
        <authorList>
            <person name="Li Y."/>
        </authorList>
    </citation>
    <scope>NUCLEOTIDE SEQUENCE [LARGE SCALE GENOMIC DNA]</scope>
    <source>
        <strain evidence="1 2">3-7</strain>
    </source>
</reference>
<dbReference type="Proteomes" id="UP000292085">
    <property type="component" value="Unassembled WGS sequence"/>
</dbReference>
<sequence length="113" mass="13079">MEIKRCRFRDEGQTLIIDIPFETINGVIKSCSGLSYYGEWLDAHGETYQFAVRYDGQVDFGYFGRQDGQVPGHFKIHGMFLSPGMIYEYRSSLEDYDYKLIGTYDGQSWTSLT</sequence>
<dbReference type="EMBL" id="SGIS01000108">
    <property type="protein sequence ID" value="RZF59018.1"/>
    <property type="molecule type" value="Genomic_DNA"/>
</dbReference>
<name>A0A4V2DBS6_9SPHN</name>